<dbReference type="PANTHER" id="PTHR38645">
    <property type="entry name" value="CHROMOSOME 9, WHOLE GENOME SHOTGUN SEQUENCE"/>
    <property type="match status" value="1"/>
</dbReference>
<sequence length="267" mass="29386">MDSMRALNKSLPSATSKRKTTPQPDLHQAFRSAALSVTNLYKTAAADQARAHAEGYQEALEELIGFLDKENLGLCDGEGWRVRQWATERFEGAVPGQSTSDSDDEAQEEKRARSSSPIMQRKPSPEVVQSSPPPRSASPPRPESAPPMPVDPSATSNHADMTPPRTDFTFRSSHAYPSSQEGETEMSDHSGSNSNIPTAMPPMRVEVVPRRSSNRQFNRPNNRSSSNLGNGAGFKRRLPFGDYFDISGSWNERKDSFGGGSKRNRFS</sequence>
<keyword evidence="3" id="KW-1185">Reference proteome</keyword>
<dbReference type="PANTHER" id="PTHR38645:SF1">
    <property type="entry name" value="YALI0F12243P"/>
    <property type="match status" value="1"/>
</dbReference>
<accession>A0A8E2F5F3</accession>
<feature type="compositionally biased region" description="Polar residues" evidence="1">
    <location>
        <begin position="214"/>
        <end position="229"/>
    </location>
</feature>
<protein>
    <submittedName>
        <fullName evidence="2">Uncharacterized protein</fullName>
    </submittedName>
</protein>
<evidence type="ECO:0000256" key="1">
    <source>
        <dbReference type="SAM" id="MobiDB-lite"/>
    </source>
</evidence>
<dbReference type="Proteomes" id="UP000250140">
    <property type="component" value="Unassembled WGS sequence"/>
</dbReference>
<evidence type="ECO:0000313" key="2">
    <source>
        <dbReference type="EMBL" id="OCL10779.1"/>
    </source>
</evidence>
<reference evidence="2 3" key="1">
    <citation type="journal article" date="2016" name="Nat. Commun.">
        <title>Ectomycorrhizal ecology is imprinted in the genome of the dominant symbiotic fungus Cenococcum geophilum.</title>
        <authorList>
            <consortium name="DOE Joint Genome Institute"/>
            <person name="Peter M."/>
            <person name="Kohler A."/>
            <person name="Ohm R.A."/>
            <person name="Kuo A."/>
            <person name="Krutzmann J."/>
            <person name="Morin E."/>
            <person name="Arend M."/>
            <person name="Barry K.W."/>
            <person name="Binder M."/>
            <person name="Choi C."/>
            <person name="Clum A."/>
            <person name="Copeland A."/>
            <person name="Grisel N."/>
            <person name="Haridas S."/>
            <person name="Kipfer T."/>
            <person name="LaButti K."/>
            <person name="Lindquist E."/>
            <person name="Lipzen A."/>
            <person name="Maire R."/>
            <person name="Meier B."/>
            <person name="Mihaltcheva S."/>
            <person name="Molinier V."/>
            <person name="Murat C."/>
            <person name="Poggeler S."/>
            <person name="Quandt C.A."/>
            <person name="Sperisen C."/>
            <person name="Tritt A."/>
            <person name="Tisserant E."/>
            <person name="Crous P.W."/>
            <person name="Henrissat B."/>
            <person name="Nehls U."/>
            <person name="Egli S."/>
            <person name="Spatafora J.W."/>
            <person name="Grigoriev I.V."/>
            <person name="Martin F.M."/>
        </authorList>
    </citation>
    <scope>NUCLEOTIDE SEQUENCE [LARGE SCALE GENOMIC DNA]</scope>
    <source>
        <strain evidence="2 3">CBS 207.34</strain>
    </source>
</reference>
<dbReference type="AlphaFoldDB" id="A0A8E2F5F3"/>
<feature type="region of interest" description="Disordered" evidence="1">
    <location>
        <begin position="1"/>
        <end position="26"/>
    </location>
</feature>
<evidence type="ECO:0000313" key="3">
    <source>
        <dbReference type="Proteomes" id="UP000250140"/>
    </source>
</evidence>
<feature type="compositionally biased region" description="Pro residues" evidence="1">
    <location>
        <begin position="131"/>
        <end position="150"/>
    </location>
</feature>
<feature type="compositionally biased region" description="Polar residues" evidence="1">
    <location>
        <begin position="169"/>
        <end position="181"/>
    </location>
</feature>
<name>A0A8E2F5F3_9PEZI</name>
<organism evidence="2 3">
    <name type="scientific">Glonium stellatum</name>
    <dbReference type="NCBI Taxonomy" id="574774"/>
    <lineage>
        <taxon>Eukaryota</taxon>
        <taxon>Fungi</taxon>
        <taxon>Dikarya</taxon>
        <taxon>Ascomycota</taxon>
        <taxon>Pezizomycotina</taxon>
        <taxon>Dothideomycetes</taxon>
        <taxon>Pleosporomycetidae</taxon>
        <taxon>Gloniales</taxon>
        <taxon>Gloniaceae</taxon>
        <taxon>Glonium</taxon>
    </lineage>
</organism>
<dbReference type="OrthoDB" id="21418at2759"/>
<feature type="region of interest" description="Disordered" evidence="1">
    <location>
        <begin position="91"/>
        <end position="267"/>
    </location>
</feature>
<proteinExistence type="predicted"/>
<dbReference type="EMBL" id="KV749168">
    <property type="protein sequence ID" value="OCL10779.1"/>
    <property type="molecule type" value="Genomic_DNA"/>
</dbReference>
<gene>
    <name evidence="2" type="ORF">AOQ84DRAFT_208726</name>
</gene>